<sequence length="150" mass="17235">QIIRHRSFSFQEFSQRYANIKELGTIQVPELRRQDTKNRQNSIADLDPELVIAFQARIRMLFSEAQELYDDMTEAGVAKECARKVLPMNSPSKIYMNGTLRSWIHYIDLRASAGTQKEHSEIAKAVQVIFNEQFPVIAEALLDISSFQSV</sequence>
<dbReference type="Pfam" id="PF02511">
    <property type="entry name" value="Thy1"/>
    <property type="match status" value="1"/>
</dbReference>
<dbReference type="GO" id="GO:0050660">
    <property type="term" value="F:flavin adenine dinucleotide binding"/>
    <property type="evidence" value="ECO:0007669"/>
    <property type="project" value="UniProtKB-UniRule"/>
</dbReference>
<dbReference type="GO" id="GO:0070402">
    <property type="term" value="F:NADPH binding"/>
    <property type="evidence" value="ECO:0007669"/>
    <property type="project" value="TreeGrafter"/>
</dbReference>
<dbReference type="NCBIfam" id="TIGR02170">
    <property type="entry name" value="thyX"/>
    <property type="match status" value="1"/>
</dbReference>
<keyword evidence="3" id="KW-1185">Reference proteome</keyword>
<accession>A0A2P7EAN6</accession>
<dbReference type="RefSeq" id="WP_106501128.1">
    <property type="nucleotide sequence ID" value="NZ_PXVC01000175.1"/>
</dbReference>
<dbReference type="Proteomes" id="UP000240206">
    <property type="component" value="Unassembled WGS sequence"/>
</dbReference>
<dbReference type="Gene3D" id="1.20.5.3070">
    <property type="match status" value="1"/>
</dbReference>
<protein>
    <recommendedName>
        <fullName evidence="1">FAD-dependent thymidylate synthase</fullName>
        <ecNumber evidence="1">2.1.1.148</ecNumber>
    </recommendedName>
</protein>
<dbReference type="AlphaFoldDB" id="A0A2P7EAN6"/>
<dbReference type="InterPro" id="IPR003669">
    <property type="entry name" value="Thymidylate_synthase_ThyX"/>
</dbReference>
<dbReference type="SUPFAM" id="SSF69796">
    <property type="entry name" value="Thymidylate synthase-complementing protein Thy1"/>
    <property type="match status" value="1"/>
</dbReference>
<dbReference type="EC" id="2.1.1.148" evidence="1"/>
<evidence type="ECO:0000313" key="2">
    <source>
        <dbReference type="EMBL" id="PSI00286.1"/>
    </source>
</evidence>
<evidence type="ECO:0000256" key="1">
    <source>
        <dbReference type="NCBIfam" id="TIGR02170"/>
    </source>
</evidence>
<name>A0A2P7EAN6_9SYNE</name>
<dbReference type="GO" id="GO:0006231">
    <property type="term" value="P:dTMP biosynthetic process"/>
    <property type="evidence" value="ECO:0007669"/>
    <property type="project" value="UniProtKB-UniRule"/>
</dbReference>
<dbReference type="CDD" id="cd20175">
    <property type="entry name" value="ThyX"/>
    <property type="match status" value="1"/>
</dbReference>
<dbReference type="Gene3D" id="3.30.1360.170">
    <property type="match status" value="1"/>
</dbReference>
<dbReference type="PROSITE" id="PS51331">
    <property type="entry name" value="THYX"/>
    <property type="match status" value="1"/>
</dbReference>
<organism evidence="2 3">
    <name type="scientific">Synechococcus lacustris str. Tous</name>
    <dbReference type="NCBI Taxonomy" id="1910958"/>
    <lineage>
        <taxon>Bacteria</taxon>
        <taxon>Bacillati</taxon>
        <taxon>Cyanobacteriota</taxon>
        <taxon>Cyanophyceae</taxon>
        <taxon>Synechococcales</taxon>
        <taxon>Synechococcaceae</taxon>
        <taxon>Synechococcus</taxon>
    </lineage>
</organism>
<dbReference type="PANTHER" id="PTHR34934">
    <property type="entry name" value="FLAVIN-DEPENDENT THYMIDYLATE SYNTHASE"/>
    <property type="match status" value="1"/>
</dbReference>
<evidence type="ECO:0000313" key="3">
    <source>
        <dbReference type="Proteomes" id="UP000240206"/>
    </source>
</evidence>
<dbReference type="GO" id="GO:0050797">
    <property type="term" value="F:thymidylate synthase (FAD) activity"/>
    <property type="evidence" value="ECO:0007669"/>
    <property type="project" value="UniProtKB-UniRule"/>
</dbReference>
<dbReference type="InterPro" id="IPR036098">
    <property type="entry name" value="Thymidylate_synthase_ThyX_sf"/>
</dbReference>
<comment type="caution">
    <text evidence="2">The sequence shown here is derived from an EMBL/GenBank/DDBJ whole genome shotgun (WGS) entry which is preliminary data.</text>
</comment>
<reference evidence="3" key="1">
    <citation type="submission" date="2018-03" db="EMBL/GenBank/DDBJ databases">
        <title>Ecological and genomic features of two cosmopolitan and abundant freshwater picocyanobacteria.</title>
        <authorList>
            <person name="Cabello-Yeves P.J."/>
            <person name="Picazo A."/>
            <person name="Camacho A."/>
            <person name="Callieri C."/>
            <person name="Rosselli R."/>
            <person name="Roda-Garcia J."/>
            <person name="Coutinho F.H."/>
            <person name="Rodriguez-Valera F."/>
        </authorList>
    </citation>
    <scope>NUCLEOTIDE SEQUENCE [LARGE SCALE GENOMIC DNA]</scope>
    <source>
        <strain evidence="3">Tous</strain>
    </source>
</reference>
<dbReference type="GO" id="GO:0004799">
    <property type="term" value="F:thymidylate synthase activity"/>
    <property type="evidence" value="ECO:0007669"/>
    <property type="project" value="TreeGrafter"/>
</dbReference>
<gene>
    <name evidence="2" type="primary">thyX</name>
    <name evidence="2" type="ORF">C7K08_13990</name>
</gene>
<feature type="non-terminal residue" evidence="2">
    <location>
        <position position="1"/>
    </location>
</feature>
<dbReference type="PANTHER" id="PTHR34934:SF1">
    <property type="entry name" value="FLAVIN-DEPENDENT THYMIDYLATE SYNTHASE"/>
    <property type="match status" value="1"/>
</dbReference>
<dbReference type="EMBL" id="PXVC01000175">
    <property type="protein sequence ID" value="PSI00286.1"/>
    <property type="molecule type" value="Genomic_DNA"/>
</dbReference>
<proteinExistence type="predicted"/>